<gene>
    <name evidence="7" type="ORF">A2U01_0011346</name>
</gene>
<dbReference type="Gene3D" id="3.40.50.300">
    <property type="entry name" value="P-loop containing nucleotide triphosphate hydrolases"/>
    <property type="match status" value="1"/>
</dbReference>
<dbReference type="InterPro" id="IPR027417">
    <property type="entry name" value="P-loop_NTPase"/>
</dbReference>
<evidence type="ECO:0000256" key="2">
    <source>
        <dbReference type="ARBA" id="ARBA00022741"/>
    </source>
</evidence>
<protein>
    <submittedName>
        <fullName evidence="7">Disease resistance protein</fullName>
    </submittedName>
</protein>
<keyword evidence="8" id="KW-1185">Reference proteome</keyword>
<evidence type="ECO:0000313" key="8">
    <source>
        <dbReference type="Proteomes" id="UP000265520"/>
    </source>
</evidence>
<dbReference type="GO" id="GO:0043531">
    <property type="term" value="F:ADP binding"/>
    <property type="evidence" value="ECO:0007669"/>
    <property type="project" value="InterPro"/>
</dbReference>
<dbReference type="Pfam" id="PF00931">
    <property type="entry name" value="NB-ARC"/>
    <property type="match status" value="1"/>
</dbReference>
<keyword evidence="4" id="KW-0067">ATP-binding</keyword>
<dbReference type="AlphaFoldDB" id="A0A392MSD0"/>
<feature type="non-terminal residue" evidence="7">
    <location>
        <position position="220"/>
    </location>
</feature>
<evidence type="ECO:0000256" key="1">
    <source>
        <dbReference type="ARBA" id="ARBA00022737"/>
    </source>
</evidence>
<dbReference type="InterPro" id="IPR002182">
    <property type="entry name" value="NB-ARC"/>
</dbReference>
<keyword evidence="2" id="KW-0547">Nucleotide-binding</keyword>
<evidence type="ECO:0000259" key="5">
    <source>
        <dbReference type="Pfam" id="PF00931"/>
    </source>
</evidence>
<evidence type="ECO:0000259" key="6">
    <source>
        <dbReference type="Pfam" id="PF18052"/>
    </source>
</evidence>
<dbReference type="Pfam" id="PF18052">
    <property type="entry name" value="Rx_N"/>
    <property type="match status" value="1"/>
</dbReference>
<feature type="domain" description="NB-ARC" evidence="5">
    <location>
        <begin position="177"/>
        <end position="219"/>
    </location>
</feature>
<dbReference type="PANTHER" id="PTHR36766:SF61">
    <property type="entry name" value="NB-ARC DOMAIN DISEASE RESISTANCE PROTEIN"/>
    <property type="match status" value="1"/>
</dbReference>
<dbReference type="PANTHER" id="PTHR36766">
    <property type="entry name" value="PLANT BROAD-SPECTRUM MILDEW RESISTANCE PROTEIN RPW8"/>
    <property type="match status" value="1"/>
</dbReference>
<dbReference type="Gene3D" id="1.20.5.4130">
    <property type="match status" value="1"/>
</dbReference>
<dbReference type="GO" id="GO:0006952">
    <property type="term" value="P:defense response"/>
    <property type="evidence" value="ECO:0007669"/>
    <property type="project" value="UniProtKB-KW"/>
</dbReference>
<comment type="caution">
    <text evidence="7">The sequence shown here is derived from an EMBL/GenBank/DDBJ whole genome shotgun (WGS) entry which is preliminary data.</text>
</comment>
<sequence>MDALVLFGWAESLIANLASRACEEACKVLGAYQDLQQFTQTLSYIKSVLLDVEQKKEQLAFDGYELMNWRRLLEVALSDAEYVFNEVEFQNLRKKVIKYNGGRIITKVDHFFSCCYQLAFCFRMARKIKEINKRLDKIAADRIKFGLQPIVHNGTHLAHRGEMTYSRVINSEVIGREHDKKKIIDLLVQHDNDKNLSVIPIVGLGGLGKTTLAKFVFNDE</sequence>
<dbReference type="Proteomes" id="UP000265520">
    <property type="component" value="Unassembled WGS sequence"/>
</dbReference>
<accession>A0A392MSD0</accession>
<evidence type="ECO:0000256" key="3">
    <source>
        <dbReference type="ARBA" id="ARBA00022821"/>
    </source>
</evidence>
<organism evidence="7 8">
    <name type="scientific">Trifolium medium</name>
    <dbReference type="NCBI Taxonomy" id="97028"/>
    <lineage>
        <taxon>Eukaryota</taxon>
        <taxon>Viridiplantae</taxon>
        <taxon>Streptophyta</taxon>
        <taxon>Embryophyta</taxon>
        <taxon>Tracheophyta</taxon>
        <taxon>Spermatophyta</taxon>
        <taxon>Magnoliopsida</taxon>
        <taxon>eudicotyledons</taxon>
        <taxon>Gunneridae</taxon>
        <taxon>Pentapetalae</taxon>
        <taxon>rosids</taxon>
        <taxon>fabids</taxon>
        <taxon>Fabales</taxon>
        <taxon>Fabaceae</taxon>
        <taxon>Papilionoideae</taxon>
        <taxon>50 kb inversion clade</taxon>
        <taxon>NPAAA clade</taxon>
        <taxon>Hologalegina</taxon>
        <taxon>IRL clade</taxon>
        <taxon>Trifolieae</taxon>
        <taxon>Trifolium</taxon>
    </lineage>
</organism>
<feature type="domain" description="Disease resistance N-terminal" evidence="6">
    <location>
        <begin position="11"/>
        <end position="96"/>
    </location>
</feature>
<keyword evidence="1" id="KW-0677">Repeat</keyword>
<dbReference type="EMBL" id="LXQA010018292">
    <property type="protein sequence ID" value="MCH90430.1"/>
    <property type="molecule type" value="Genomic_DNA"/>
</dbReference>
<keyword evidence="3" id="KW-0611">Plant defense</keyword>
<proteinExistence type="predicted"/>
<dbReference type="InterPro" id="IPR041118">
    <property type="entry name" value="Rx_N"/>
</dbReference>
<evidence type="ECO:0000313" key="7">
    <source>
        <dbReference type="EMBL" id="MCH90430.1"/>
    </source>
</evidence>
<reference evidence="7 8" key="1">
    <citation type="journal article" date="2018" name="Front. Plant Sci.">
        <title>Red Clover (Trifolium pratense) and Zigzag Clover (T. medium) - A Picture of Genomic Similarities and Differences.</title>
        <authorList>
            <person name="Dluhosova J."/>
            <person name="Istvanek J."/>
            <person name="Nedelnik J."/>
            <person name="Repkova J."/>
        </authorList>
    </citation>
    <scope>NUCLEOTIDE SEQUENCE [LARGE SCALE GENOMIC DNA]</scope>
    <source>
        <strain evidence="8">cv. 10/8</strain>
        <tissue evidence="7">Leaf</tissue>
    </source>
</reference>
<dbReference type="SUPFAM" id="SSF52540">
    <property type="entry name" value="P-loop containing nucleoside triphosphate hydrolases"/>
    <property type="match status" value="1"/>
</dbReference>
<name>A0A392MSD0_9FABA</name>
<evidence type="ECO:0000256" key="4">
    <source>
        <dbReference type="ARBA" id="ARBA00022840"/>
    </source>
</evidence>
<dbReference type="GO" id="GO:0005524">
    <property type="term" value="F:ATP binding"/>
    <property type="evidence" value="ECO:0007669"/>
    <property type="project" value="UniProtKB-KW"/>
</dbReference>